<keyword evidence="5" id="KW-1185">Reference proteome</keyword>
<evidence type="ECO:0000313" key="4">
    <source>
        <dbReference type="EMBL" id="WOJ88791.1"/>
    </source>
</evidence>
<dbReference type="EMBL" id="CP136862">
    <property type="protein sequence ID" value="WOJ88791.1"/>
    <property type="molecule type" value="Genomic_DNA"/>
</dbReference>
<evidence type="ECO:0000313" key="5">
    <source>
        <dbReference type="Proteomes" id="UP001626536"/>
    </source>
</evidence>
<evidence type="ECO:0000259" key="3">
    <source>
        <dbReference type="Pfam" id="PF01464"/>
    </source>
</evidence>
<sequence>MWRNLLCTLAGSLSCSVGIAAADERPKTYDEMIARQAEIHGVPEAFVHRIVKRESRYHPGLVHRHCFGLMQIKYATAREMGYKGDVKGLLDPKINLTYAVPYLANAYQLADGDEDRAVTLFSSGYYYTAKQKKALVTLRTASSPPVVAESTSTPPEPAAPQNPLSGVLSFLAGADESGPTGAAQ</sequence>
<proteinExistence type="inferred from homology"/>
<dbReference type="Pfam" id="PF01464">
    <property type="entry name" value="SLT"/>
    <property type="match status" value="1"/>
</dbReference>
<feature type="domain" description="Transglycosylase SLT" evidence="3">
    <location>
        <begin position="32"/>
        <end position="127"/>
    </location>
</feature>
<reference evidence="4 5" key="1">
    <citation type="submission" date="2023-10" db="EMBL/GenBank/DDBJ databases">
        <title>Novel methanotroph of the genus Methylocapsa from a subarctic wetland.</title>
        <authorList>
            <person name="Belova S.E."/>
            <person name="Oshkin I.Y."/>
            <person name="Miroshnikov K."/>
            <person name="Dedysh S.N."/>
        </authorList>
    </citation>
    <scope>NUCLEOTIDE SEQUENCE [LARGE SCALE GENOMIC DNA]</scope>
    <source>
        <strain evidence="4 5">RX1</strain>
    </source>
</reference>
<evidence type="ECO:0000256" key="1">
    <source>
        <dbReference type="ARBA" id="ARBA00009387"/>
    </source>
</evidence>
<dbReference type="RefSeq" id="WP_407338228.1">
    <property type="nucleotide sequence ID" value="NZ_CP136862.1"/>
</dbReference>
<dbReference type="PROSITE" id="PS51257">
    <property type="entry name" value="PROKAR_LIPOPROTEIN"/>
    <property type="match status" value="1"/>
</dbReference>
<dbReference type="InterPro" id="IPR023346">
    <property type="entry name" value="Lysozyme-like_dom_sf"/>
</dbReference>
<dbReference type="InterPro" id="IPR008258">
    <property type="entry name" value="Transglycosylase_SLT_dom_1"/>
</dbReference>
<dbReference type="Gene3D" id="1.10.530.10">
    <property type="match status" value="1"/>
</dbReference>
<organism evidence="4 5">
    <name type="scientific">Methylocapsa polymorpha</name>
    <dbReference type="NCBI Taxonomy" id="3080828"/>
    <lineage>
        <taxon>Bacteria</taxon>
        <taxon>Pseudomonadati</taxon>
        <taxon>Pseudomonadota</taxon>
        <taxon>Alphaproteobacteria</taxon>
        <taxon>Hyphomicrobiales</taxon>
        <taxon>Beijerinckiaceae</taxon>
        <taxon>Methylocapsa</taxon>
    </lineage>
</organism>
<gene>
    <name evidence="4" type="ORF">RZS28_13350</name>
</gene>
<name>A0ABZ0HPP6_9HYPH</name>
<protein>
    <submittedName>
        <fullName evidence="4">Lytic transglycosylase domain-containing protein</fullName>
    </submittedName>
</protein>
<dbReference type="CDD" id="cd00254">
    <property type="entry name" value="LT-like"/>
    <property type="match status" value="1"/>
</dbReference>
<dbReference type="SUPFAM" id="SSF53955">
    <property type="entry name" value="Lysozyme-like"/>
    <property type="match status" value="1"/>
</dbReference>
<accession>A0ABZ0HPP6</accession>
<dbReference type="Proteomes" id="UP001626536">
    <property type="component" value="Chromosome"/>
</dbReference>
<feature type="region of interest" description="Disordered" evidence="2">
    <location>
        <begin position="145"/>
        <end position="165"/>
    </location>
</feature>
<comment type="similarity">
    <text evidence="1">Belongs to the virb1 family.</text>
</comment>
<evidence type="ECO:0000256" key="2">
    <source>
        <dbReference type="SAM" id="MobiDB-lite"/>
    </source>
</evidence>